<dbReference type="InterPro" id="IPR006439">
    <property type="entry name" value="HAD-SF_hydro_IA"/>
</dbReference>
<feature type="active site" description="Nucleophile" evidence="2">
    <location>
        <position position="11"/>
    </location>
</feature>
<dbReference type="Gene3D" id="1.10.150.240">
    <property type="entry name" value="Putative phosphatase, domain 2"/>
    <property type="match status" value="1"/>
</dbReference>
<dbReference type="RefSeq" id="WP_129077278.1">
    <property type="nucleotide sequence ID" value="NZ_QOUX01000021.1"/>
</dbReference>
<comment type="caution">
    <text evidence="6">The sequence shown here is derived from an EMBL/GenBank/DDBJ whole genome shotgun (WGS) entry which is preliminary data.</text>
</comment>
<keyword evidence="4" id="KW-0460">Magnesium</keyword>
<reference evidence="6 7" key="1">
    <citation type="journal article" date="2019" name="Int. J. Syst. Evol. Microbiol.">
        <title>Anaerobacillus alkaliphilus sp. nov., a novel alkaliphilic and moderately halophilic bacterium.</title>
        <authorList>
            <person name="Borsodi A.K."/>
            <person name="Aszalos J.M."/>
            <person name="Bihari P."/>
            <person name="Nagy I."/>
            <person name="Schumann P."/>
            <person name="Sproer C."/>
            <person name="Kovacs A.L."/>
            <person name="Boka K."/>
            <person name="Dobosy P."/>
            <person name="Ovari M."/>
            <person name="Szili-Kovacs T."/>
            <person name="Toth E."/>
        </authorList>
    </citation>
    <scope>NUCLEOTIDE SEQUENCE [LARGE SCALE GENOMIC DNA]</scope>
    <source>
        <strain evidence="6 7">B16-10</strain>
    </source>
</reference>
<keyword evidence="6" id="KW-0413">Isomerase</keyword>
<keyword evidence="7" id="KW-1185">Reference proteome</keyword>
<dbReference type="InterPro" id="IPR036412">
    <property type="entry name" value="HAD-like_sf"/>
</dbReference>
<feature type="site" description="Important for catalytic activity and assists the phosphoryl transfer reaction to Asp8 by balancing charge and orienting the reacting groups" evidence="5">
    <location>
        <position position="116"/>
    </location>
</feature>
<evidence type="ECO:0000256" key="1">
    <source>
        <dbReference type="ARBA" id="ARBA00006171"/>
    </source>
</evidence>
<feature type="binding site" evidence="4">
    <location>
        <position position="13"/>
    </location>
    <ligand>
        <name>Mg(2+)</name>
        <dbReference type="ChEBI" id="CHEBI:18420"/>
    </ligand>
</feature>
<feature type="site" description="Important for catalytic activity and assists the phosphoryl transfer reaction to Asp8 by balancing charge and orienting the reacting groups" evidence="5">
    <location>
        <position position="147"/>
    </location>
</feature>
<dbReference type="SFLD" id="SFLDG01129">
    <property type="entry name" value="C1.5:_HAD__Beta-PGM__Phosphata"/>
    <property type="match status" value="1"/>
</dbReference>
<dbReference type="EC" id="5.4.2.6" evidence="6"/>
<keyword evidence="4" id="KW-0479">Metal-binding</keyword>
<dbReference type="Gene3D" id="3.40.50.1000">
    <property type="entry name" value="HAD superfamily/HAD-like"/>
    <property type="match status" value="1"/>
</dbReference>
<comment type="cofactor">
    <cofactor evidence="4">
        <name>Mg(2+)</name>
        <dbReference type="ChEBI" id="CHEBI:18420"/>
    </cofactor>
    <text evidence="4">Binds 2 magnesium ions per subunit.</text>
</comment>
<dbReference type="InterPro" id="IPR023214">
    <property type="entry name" value="HAD_sf"/>
</dbReference>
<dbReference type="SUPFAM" id="SSF56784">
    <property type="entry name" value="HAD-like"/>
    <property type="match status" value="1"/>
</dbReference>
<evidence type="ECO:0000313" key="7">
    <source>
        <dbReference type="Proteomes" id="UP000290649"/>
    </source>
</evidence>
<dbReference type="InterPro" id="IPR010972">
    <property type="entry name" value="Beta-PGM"/>
</dbReference>
<dbReference type="GO" id="GO:0008801">
    <property type="term" value="F:beta-phosphoglucomutase activity"/>
    <property type="evidence" value="ECO:0007669"/>
    <property type="project" value="UniProtKB-EC"/>
</dbReference>
<feature type="binding site" evidence="3">
    <location>
        <position position="78"/>
    </location>
    <ligand>
        <name>substrate</name>
    </ligand>
</feature>
<gene>
    <name evidence="6" type="primary">pgmB</name>
    <name evidence="6" type="ORF">DS745_05515</name>
</gene>
<dbReference type="OrthoDB" id="9797743at2"/>
<dbReference type="CDD" id="cd02598">
    <property type="entry name" value="HAD_BPGM"/>
    <property type="match status" value="1"/>
</dbReference>
<dbReference type="NCBIfam" id="TIGR01990">
    <property type="entry name" value="bPGM"/>
    <property type="match status" value="1"/>
</dbReference>
<feature type="active site" description="Proton donor/acceptor" evidence="2">
    <location>
        <position position="13"/>
    </location>
</feature>
<dbReference type="GO" id="GO:0005975">
    <property type="term" value="P:carbohydrate metabolic process"/>
    <property type="evidence" value="ECO:0007669"/>
    <property type="project" value="InterPro"/>
</dbReference>
<evidence type="ECO:0000256" key="3">
    <source>
        <dbReference type="PIRSR" id="PIRSR610972-2"/>
    </source>
</evidence>
<dbReference type="NCBIfam" id="TIGR01509">
    <property type="entry name" value="HAD-SF-IA-v3"/>
    <property type="match status" value="1"/>
</dbReference>
<comment type="similarity">
    <text evidence="1">Belongs to the HAD-like hydrolase superfamily. CbbY/CbbZ/Gph/YieH family.</text>
</comment>
<accession>A0A4Q0VWR4</accession>
<protein>
    <submittedName>
        <fullName evidence="6">Beta-phosphoglucomutase</fullName>
        <ecNumber evidence="6">5.4.2.6</ecNumber>
    </submittedName>
</protein>
<dbReference type="InterPro" id="IPR023198">
    <property type="entry name" value="PGP-like_dom2"/>
</dbReference>
<dbReference type="PANTHER" id="PTHR18901:SF38">
    <property type="entry name" value="PSEUDOURIDINE-5'-PHOSPHATASE"/>
    <property type="match status" value="1"/>
</dbReference>
<dbReference type="PANTHER" id="PTHR18901">
    <property type="entry name" value="2-DEOXYGLUCOSE-6-PHOSPHATE PHOSPHATASE 2"/>
    <property type="match status" value="1"/>
</dbReference>
<feature type="binding site" evidence="4">
    <location>
        <position position="11"/>
    </location>
    <ligand>
        <name>Mg(2+)</name>
        <dbReference type="ChEBI" id="CHEBI:18420"/>
    </ligand>
</feature>
<feature type="binding site" evidence="4">
    <location>
        <position position="171"/>
    </location>
    <ligand>
        <name>Mg(2+)</name>
        <dbReference type="ChEBI" id="CHEBI:18420"/>
    </ligand>
</feature>
<evidence type="ECO:0000313" key="6">
    <source>
        <dbReference type="EMBL" id="RXJ02769.1"/>
    </source>
</evidence>
<dbReference type="NCBIfam" id="TIGR02009">
    <property type="entry name" value="PGMB-YQAB-SF"/>
    <property type="match status" value="1"/>
</dbReference>
<feature type="binding site" evidence="3">
    <location>
        <begin position="11"/>
        <end position="13"/>
    </location>
    <ligand>
        <name>substrate</name>
    </ligand>
</feature>
<dbReference type="Proteomes" id="UP000290649">
    <property type="component" value="Unassembled WGS sequence"/>
</dbReference>
<dbReference type="SFLD" id="SFLDG01135">
    <property type="entry name" value="C1.5.6:_HAD__Beta-PGM__Phospha"/>
    <property type="match status" value="1"/>
</dbReference>
<feature type="binding site" evidence="4">
    <location>
        <position position="172"/>
    </location>
    <ligand>
        <name>Mg(2+)</name>
        <dbReference type="ChEBI" id="CHEBI:18420"/>
    </ligand>
</feature>
<dbReference type="InterPro" id="IPR010976">
    <property type="entry name" value="B-phosphoglucomutase_hydrolase"/>
</dbReference>
<sequence length="226" mass="25578">MVKKLEAVIFDLDGVIANTVELYFIAGKRLADELNVSYERQLNQRLQGLNRYKTVEIMLGSKLDLYTQEEIHEIGDRKSLYYRELLGSLSAKDLLPGMVEFLKELKTHDIKTGLASSSSNAHTVVEKLGIENYLDYIVDIKQIKHGKPSPEIFIAAAKGLSVDRRKCVAIEDGEAGLTGILKAEMFAVGVGAHKEMQRAHWQVDKTSEITYERLCEKWEEYQQGLD</sequence>
<evidence type="ECO:0000256" key="5">
    <source>
        <dbReference type="PIRSR" id="PIRSR610972-4"/>
    </source>
</evidence>
<dbReference type="EMBL" id="QOUX01000021">
    <property type="protein sequence ID" value="RXJ02769.1"/>
    <property type="molecule type" value="Genomic_DNA"/>
</dbReference>
<evidence type="ECO:0000256" key="2">
    <source>
        <dbReference type="PIRSR" id="PIRSR610972-1"/>
    </source>
</evidence>
<dbReference type="Pfam" id="PF00702">
    <property type="entry name" value="Hydrolase"/>
    <property type="match status" value="1"/>
</dbReference>
<feature type="binding site" evidence="3">
    <location>
        <begin position="46"/>
        <end position="51"/>
    </location>
    <ligand>
        <name>substrate</name>
    </ligand>
</feature>
<proteinExistence type="inferred from homology"/>
<feature type="binding site" evidence="3">
    <location>
        <position position="147"/>
    </location>
    <ligand>
        <name>substrate</name>
    </ligand>
</feature>
<dbReference type="GO" id="GO:0000287">
    <property type="term" value="F:magnesium ion binding"/>
    <property type="evidence" value="ECO:0007669"/>
    <property type="project" value="InterPro"/>
</dbReference>
<organism evidence="6 7">
    <name type="scientific">Anaerobacillus alkaliphilus</name>
    <dbReference type="NCBI Taxonomy" id="1548597"/>
    <lineage>
        <taxon>Bacteria</taxon>
        <taxon>Bacillati</taxon>
        <taxon>Bacillota</taxon>
        <taxon>Bacilli</taxon>
        <taxon>Bacillales</taxon>
        <taxon>Bacillaceae</taxon>
        <taxon>Anaerobacillus</taxon>
    </lineage>
</organism>
<name>A0A4Q0VWR4_9BACI</name>
<dbReference type="AlphaFoldDB" id="A0A4Q0VWR4"/>
<feature type="binding site" evidence="3">
    <location>
        <begin position="116"/>
        <end position="120"/>
    </location>
    <ligand>
        <name>substrate</name>
    </ligand>
</feature>
<dbReference type="SFLD" id="SFLDS00003">
    <property type="entry name" value="Haloacid_Dehalogenase"/>
    <property type="match status" value="1"/>
</dbReference>
<evidence type="ECO:0000256" key="4">
    <source>
        <dbReference type="PIRSR" id="PIRSR610972-3"/>
    </source>
</evidence>